<sequence>MRLDPTSLRLFVAVAETGSIAAAAEHAHLAAAAVSKRVSELEQGLGTALLMRSNKGVQPTMAGMELVHLARGVLHNLDDILVRMRDYGGGLRGQVRVMANISAITQFLPAQLKSFLAEYPLIDVHLEERVSTAIVRAVAENAADIGIFTAGAVGAELETFPYRRDELVVVVPGAHPLAGRQSVTIREAFDYDFVSLHAGSQIHLQLAKAASEAGRVFKPRIHVPGYDALCLMVQAGLGLGILPRSSAGPYQQTLGIRTVALDEAWAARQLVIGVRAYEGLSAVARLLVDRLREDA</sequence>
<name>A0A1K0IKS4_CUPNE</name>
<dbReference type="InterPro" id="IPR050950">
    <property type="entry name" value="HTH-type_LysR_regulators"/>
</dbReference>
<dbReference type="PANTHER" id="PTHR30419">
    <property type="entry name" value="HTH-TYPE TRANSCRIPTIONAL REGULATOR YBHD"/>
    <property type="match status" value="1"/>
</dbReference>
<dbReference type="GO" id="GO:0003700">
    <property type="term" value="F:DNA-binding transcription factor activity"/>
    <property type="evidence" value="ECO:0007669"/>
    <property type="project" value="InterPro"/>
</dbReference>
<proteinExistence type="inferred from homology"/>
<evidence type="ECO:0000259" key="5">
    <source>
        <dbReference type="PROSITE" id="PS50931"/>
    </source>
</evidence>
<dbReference type="InterPro" id="IPR000847">
    <property type="entry name" value="LysR_HTH_N"/>
</dbReference>
<dbReference type="PANTHER" id="PTHR30419:SF2">
    <property type="entry name" value="LYSR FAMILY TRANSCRIPTIONAL REGULATOR"/>
    <property type="match status" value="1"/>
</dbReference>
<dbReference type="RefSeq" id="WP_340527641.1">
    <property type="nucleotide sequence ID" value="NZ_FMSH01000364.1"/>
</dbReference>
<protein>
    <submittedName>
        <fullName evidence="6">LysR family transcriptional regulator</fullName>
    </submittedName>
</protein>
<dbReference type="InterPro" id="IPR005119">
    <property type="entry name" value="LysR_subst-bd"/>
</dbReference>
<evidence type="ECO:0000256" key="4">
    <source>
        <dbReference type="ARBA" id="ARBA00023163"/>
    </source>
</evidence>
<dbReference type="FunFam" id="1.10.10.10:FF:000001">
    <property type="entry name" value="LysR family transcriptional regulator"/>
    <property type="match status" value="1"/>
</dbReference>
<dbReference type="Gene3D" id="3.40.190.290">
    <property type="match status" value="1"/>
</dbReference>
<dbReference type="CDD" id="cd08421">
    <property type="entry name" value="PBP2_LTTR_like_1"/>
    <property type="match status" value="1"/>
</dbReference>
<evidence type="ECO:0000256" key="1">
    <source>
        <dbReference type="ARBA" id="ARBA00009437"/>
    </source>
</evidence>
<dbReference type="Pfam" id="PF03466">
    <property type="entry name" value="LysR_substrate"/>
    <property type="match status" value="1"/>
</dbReference>
<dbReference type="PROSITE" id="PS50931">
    <property type="entry name" value="HTH_LYSR"/>
    <property type="match status" value="1"/>
</dbReference>
<keyword evidence="3" id="KW-0238">DNA-binding</keyword>
<dbReference type="SUPFAM" id="SSF53850">
    <property type="entry name" value="Periplasmic binding protein-like II"/>
    <property type="match status" value="1"/>
</dbReference>
<dbReference type="InterPro" id="IPR036390">
    <property type="entry name" value="WH_DNA-bd_sf"/>
</dbReference>
<evidence type="ECO:0000256" key="3">
    <source>
        <dbReference type="ARBA" id="ARBA00023125"/>
    </source>
</evidence>
<keyword evidence="2" id="KW-0805">Transcription regulation</keyword>
<comment type="similarity">
    <text evidence="1">Belongs to the LysR transcriptional regulatory family.</text>
</comment>
<dbReference type="GO" id="GO:0005829">
    <property type="term" value="C:cytosol"/>
    <property type="evidence" value="ECO:0007669"/>
    <property type="project" value="TreeGrafter"/>
</dbReference>
<keyword evidence="4" id="KW-0804">Transcription</keyword>
<dbReference type="InterPro" id="IPR036388">
    <property type="entry name" value="WH-like_DNA-bd_sf"/>
</dbReference>
<dbReference type="AlphaFoldDB" id="A0A1K0IKS4"/>
<dbReference type="SUPFAM" id="SSF46785">
    <property type="entry name" value="Winged helix' DNA-binding domain"/>
    <property type="match status" value="1"/>
</dbReference>
<evidence type="ECO:0000313" key="6">
    <source>
        <dbReference type="EMBL" id="SCU83994.1"/>
    </source>
</evidence>
<dbReference type="EMBL" id="FMSH01000364">
    <property type="protein sequence ID" value="SCU83994.1"/>
    <property type="molecule type" value="Genomic_DNA"/>
</dbReference>
<accession>A0A1K0IKS4</accession>
<reference evidence="6" key="1">
    <citation type="submission" date="2016-09" db="EMBL/GenBank/DDBJ databases">
        <authorList>
            <person name="Capua I."/>
            <person name="De Benedictis P."/>
            <person name="Joannis T."/>
            <person name="Lombin L.H."/>
            <person name="Cattoli G."/>
        </authorList>
    </citation>
    <scope>NUCLEOTIDE SEQUENCE</scope>
    <source>
        <strain evidence="6">B9</strain>
    </source>
</reference>
<evidence type="ECO:0000256" key="2">
    <source>
        <dbReference type="ARBA" id="ARBA00023015"/>
    </source>
</evidence>
<organism evidence="6">
    <name type="scientific">Cupriavidus necator</name>
    <name type="common">Alcaligenes eutrophus</name>
    <name type="synonym">Ralstonia eutropha</name>
    <dbReference type="NCBI Taxonomy" id="106590"/>
    <lineage>
        <taxon>Bacteria</taxon>
        <taxon>Pseudomonadati</taxon>
        <taxon>Pseudomonadota</taxon>
        <taxon>Betaproteobacteria</taxon>
        <taxon>Burkholderiales</taxon>
        <taxon>Burkholderiaceae</taxon>
        <taxon>Cupriavidus</taxon>
    </lineage>
</organism>
<feature type="domain" description="HTH lysR-type" evidence="5">
    <location>
        <begin position="3"/>
        <end position="60"/>
    </location>
</feature>
<dbReference type="Gene3D" id="1.10.10.10">
    <property type="entry name" value="Winged helix-like DNA-binding domain superfamily/Winged helix DNA-binding domain"/>
    <property type="match status" value="1"/>
</dbReference>
<gene>
    <name evidence="6" type="ORF">CNECB9_4260050</name>
</gene>
<dbReference type="GO" id="GO:0003677">
    <property type="term" value="F:DNA binding"/>
    <property type="evidence" value="ECO:0007669"/>
    <property type="project" value="UniProtKB-KW"/>
</dbReference>
<dbReference type="Pfam" id="PF00126">
    <property type="entry name" value="HTH_1"/>
    <property type="match status" value="1"/>
</dbReference>